<sequence>MSDEVVIRREVTVQLKDGLHMSPLSQINRLACAFDGPVTIVRDEFIADAKSMLDLLQLNATHGTMLVLEVRGRQAESLIEGMERLIAQEPER</sequence>
<dbReference type="InParanoid" id="A0A517SK75"/>
<dbReference type="AlphaFoldDB" id="A0A517SK75"/>
<dbReference type="InterPro" id="IPR000032">
    <property type="entry name" value="HPr-like"/>
</dbReference>
<comment type="subcellular location">
    <subcellularLocation>
        <location evidence="1">Cytoplasm</location>
    </subcellularLocation>
</comment>
<dbReference type="RefSeq" id="WP_145033990.1">
    <property type="nucleotide sequence ID" value="NZ_CP036271.1"/>
</dbReference>
<evidence type="ECO:0000313" key="7">
    <source>
        <dbReference type="Proteomes" id="UP000315700"/>
    </source>
</evidence>
<dbReference type="CDD" id="cd00367">
    <property type="entry name" value="PTS-HPr_like"/>
    <property type="match status" value="1"/>
</dbReference>
<dbReference type="InterPro" id="IPR050399">
    <property type="entry name" value="HPr"/>
</dbReference>
<dbReference type="OrthoDB" id="9809047at2"/>
<evidence type="ECO:0000256" key="4">
    <source>
        <dbReference type="ARBA" id="ARBA00022683"/>
    </source>
</evidence>
<evidence type="ECO:0000256" key="2">
    <source>
        <dbReference type="ARBA" id="ARBA00010736"/>
    </source>
</evidence>
<evidence type="ECO:0000256" key="1">
    <source>
        <dbReference type="ARBA" id="ARBA00004496"/>
    </source>
</evidence>
<keyword evidence="3" id="KW-0963">Cytoplasm</keyword>
<dbReference type="PANTHER" id="PTHR33705">
    <property type="entry name" value="PHOSPHOCARRIER PROTEIN HPR"/>
    <property type="match status" value="1"/>
</dbReference>
<dbReference type="NCBIfam" id="TIGR01003">
    <property type="entry name" value="PTS_HPr_family"/>
    <property type="match status" value="1"/>
</dbReference>
<evidence type="ECO:0000313" key="6">
    <source>
        <dbReference type="EMBL" id="QDT56522.1"/>
    </source>
</evidence>
<dbReference type="Proteomes" id="UP000315700">
    <property type="component" value="Chromosome"/>
</dbReference>
<evidence type="ECO:0000256" key="3">
    <source>
        <dbReference type="ARBA" id="ARBA00022490"/>
    </source>
</evidence>
<keyword evidence="7" id="KW-1185">Reference proteome</keyword>
<dbReference type="Pfam" id="PF00381">
    <property type="entry name" value="PTS-HPr"/>
    <property type="match status" value="1"/>
</dbReference>
<dbReference type="EC" id="2.7.11.-" evidence="6"/>
<reference evidence="6 7" key="1">
    <citation type="submission" date="2019-02" db="EMBL/GenBank/DDBJ databases">
        <title>Deep-cultivation of Planctomycetes and their phenomic and genomic characterization uncovers novel biology.</title>
        <authorList>
            <person name="Wiegand S."/>
            <person name="Jogler M."/>
            <person name="Boedeker C."/>
            <person name="Pinto D."/>
            <person name="Vollmers J."/>
            <person name="Rivas-Marin E."/>
            <person name="Kohn T."/>
            <person name="Peeters S.H."/>
            <person name="Heuer A."/>
            <person name="Rast P."/>
            <person name="Oberbeckmann S."/>
            <person name="Bunk B."/>
            <person name="Jeske O."/>
            <person name="Meyerdierks A."/>
            <person name="Storesund J.E."/>
            <person name="Kallscheuer N."/>
            <person name="Luecker S."/>
            <person name="Lage O.M."/>
            <person name="Pohl T."/>
            <person name="Merkel B.J."/>
            <person name="Hornburger P."/>
            <person name="Mueller R.-W."/>
            <person name="Bruemmer F."/>
            <person name="Labrenz M."/>
            <person name="Spormann A.M."/>
            <person name="Op den Camp H."/>
            <person name="Overmann J."/>
            <person name="Amann R."/>
            <person name="Jetten M.S.M."/>
            <person name="Mascher T."/>
            <person name="Medema M.H."/>
            <person name="Devos D.P."/>
            <person name="Kaster A.-K."/>
            <person name="Ovreas L."/>
            <person name="Rohde M."/>
            <person name="Galperin M.Y."/>
            <person name="Jogler C."/>
        </authorList>
    </citation>
    <scope>NUCLEOTIDE SEQUENCE [LARGE SCALE GENOMIC DNA]</scope>
    <source>
        <strain evidence="6 7">Pan44</strain>
    </source>
</reference>
<dbReference type="KEGG" id="ccos:Pan44_45770"/>
<name>A0A517SK75_9PLAN</name>
<comment type="similarity">
    <text evidence="2">Belongs to the HPr family.</text>
</comment>
<proteinExistence type="inferred from homology"/>
<dbReference type="GO" id="GO:0005737">
    <property type="term" value="C:cytoplasm"/>
    <property type="evidence" value="ECO:0007669"/>
    <property type="project" value="UniProtKB-SubCell"/>
</dbReference>
<keyword evidence="4" id="KW-0598">Phosphotransferase system</keyword>
<evidence type="ECO:0000259" key="5">
    <source>
        <dbReference type="PROSITE" id="PS51350"/>
    </source>
</evidence>
<dbReference type="InterPro" id="IPR035895">
    <property type="entry name" value="HPr-like_sf"/>
</dbReference>
<keyword evidence="6" id="KW-0808">Transferase</keyword>
<dbReference type="GO" id="GO:0016740">
    <property type="term" value="F:transferase activity"/>
    <property type="evidence" value="ECO:0007669"/>
    <property type="project" value="UniProtKB-KW"/>
</dbReference>
<dbReference type="PANTHER" id="PTHR33705:SF2">
    <property type="entry name" value="PHOSPHOCARRIER PROTEIN NPR"/>
    <property type="match status" value="1"/>
</dbReference>
<dbReference type="PROSITE" id="PS51350">
    <property type="entry name" value="PTS_HPR_DOM"/>
    <property type="match status" value="1"/>
</dbReference>
<dbReference type="SUPFAM" id="SSF55594">
    <property type="entry name" value="HPr-like"/>
    <property type="match status" value="1"/>
</dbReference>
<feature type="domain" description="HPr" evidence="5">
    <location>
        <begin position="6"/>
        <end position="92"/>
    </location>
</feature>
<dbReference type="GO" id="GO:0009401">
    <property type="term" value="P:phosphoenolpyruvate-dependent sugar phosphotransferase system"/>
    <property type="evidence" value="ECO:0007669"/>
    <property type="project" value="UniProtKB-KW"/>
</dbReference>
<protein>
    <submittedName>
        <fullName evidence="6">Phosphocarrier protein HPr</fullName>
        <ecNumber evidence="6">2.7.11.-</ecNumber>
    </submittedName>
</protein>
<gene>
    <name evidence="6" type="primary">ptsH</name>
    <name evidence="6" type="ORF">Pan44_45770</name>
</gene>
<dbReference type="Gene3D" id="3.30.1340.10">
    <property type="entry name" value="HPr-like"/>
    <property type="match status" value="1"/>
</dbReference>
<accession>A0A517SK75</accession>
<organism evidence="6 7">
    <name type="scientific">Caulifigura coniformis</name>
    <dbReference type="NCBI Taxonomy" id="2527983"/>
    <lineage>
        <taxon>Bacteria</taxon>
        <taxon>Pseudomonadati</taxon>
        <taxon>Planctomycetota</taxon>
        <taxon>Planctomycetia</taxon>
        <taxon>Planctomycetales</taxon>
        <taxon>Planctomycetaceae</taxon>
        <taxon>Caulifigura</taxon>
    </lineage>
</organism>
<dbReference type="EMBL" id="CP036271">
    <property type="protein sequence ID" value="QDT56522.1"/>
    <property type="molecule type" value="Genomic_DNA"/>
</dbReference>